<name>E0ICX7_9BACL</name>
<dbReference type="GO" id="GO:0005886">
    <property type="term" value="C:plasma membrane"/>
    <property type="evidence" value="ECO:0007669"/>
    <property type="project" value="UniProtKB-SubCell"/>
</dbReference>
<dbReference type="CDD" id="cd06173">
    <property type="entry name" value="MFS_MefA_like"/>
    <property type="match status" value="1"/>
</dbReference>
<keyword evidence="8" id="KW-1185">Reference proteome</keyword>
<feature type="transmembrane region" description="Helical" evidence="6">
    <location>
        <begin position="20"/>
        <end position="42"/>
    </location>
</feature>
<dbReference type="Proteomes" id="UP000005387">
    <property type="component" value="Unassembled WGS sequence"/>
</dbReference>
<keyword evidence="4 6" id="KW-1133">Transmembrane helix</keyword>
<evidence type="ECO:0000256" key="3">
    <source>
        <dbReference type="ARBA" id="ARBA00022692"/>
    </source>
</evidence>
<dbReference type="InterPro" id="IPR022324">
    <property type="entry name" value="Bacilysin_exporter_BacE_put"/>
</dbReference>
<comment type="subcellular location">
    <subcellularLocation>
        <location evidence="1">Cell membrane</location>
        <topology evidence="1">Multi-pass membrane protein</topology>
    </subcellularLocation>
</comment>
<evidence type="ECO:0000256" key="6">
    <source>
        <dbReference type="SAM" id="Phobius"/>
    </source>
</evidence>
<keyword evidence="3 6" id="KW-0812">Transmembrane</keyword>
<dbReference type="InterPro" id="IPR011701">
    <property type="entry name" value="MFS"/>
</dbReference>
<dbReference type="PANTHER" id="PTHR23513:SF6">
    <property type="entry name" value="MAJOR FACILITATOR SUPERFAMILY ASSOCIATED DOMAIN-CONTAINING PROTEIN"/>
    <property type="match status" value="1"/>
</dbReference>
<dbReference type="Pfam" id="PF07690">
    <property type="entry name" value="MFS_1"/>
    <property type="match status" value="1"/>
</dbReference>
<feature type="transmembrane region" description="Helical" evidence="6">
    <location>
        <begin position="356"/>
        <end position="375"/>
    </location>
</feature>
<keyword evidence="5 6" id="KW-0472">Membrane</keyword>
<dbReference type="AlphaFoldDB" id="E0ICX7"/>
<organism evidence="7 8">
    <name type="scientific">Paenibacillus curdlanolyticus YK9</name>
    <dbReference type="NCBI Taxonomy" id="717606"/>
    <lineage>
        <taxon>Bacteria</taxon>
        <taxon>Bacillati</taxon>
        <taxon>Bacillota</taxon>
        <taxon>Bacilli</taxon>
        <taxon>Bacillales</taxon>
        <taxon>Paenibacillaceae</taxon>
        <taxon>Paenibacillus</taxon>
    </lineage>
</organism>
<evidence type="ECO:0000256" key="5">
    <source>
        <dbReference type="ARBA" id="ARBA00023136"/>
    </source>
</evidence>
<feature type="transmembrane region" description="Helical" evidence="6">
    <location>
        <begin position="48"/>
        <end position="69"/>
    </location>
</feature>
<gene>
    <name evidence="7" type="ORF">PaecuDRAFT_3741</name>
</gene>
<dbReference type="SUPFAM" id="SSF103473">
    <property type="entry name" value="MFS general substrate transporter"/>
    <property type="match status" value="1"/>
</dbReference>
<feature type="transmembrane region" description="Helical" evidence="6">
    <location>
        <begin position="228"/>
        <end position="249"/>
    </location>
</feature>
<evidence type="ECO:0000256" key="2">
    <source>
        <dbReference type="ARBA" id="ARBA00022475"/>
    </source>
</evidence>
<feature type="transmembrane region" description="Helical" evidence="6">
    <location>
        <begin position="146"/>
        <end position="168"/>
    </location>
</feature>
<dbReference type="EMBL" id="AEDD01000010">
    <property type="protein sequence ID" value="EFM09692.1"/>
    <property type="molecule type" value="Genomic_DNA"/>
</dbReference>
<dbReference type="PANTHER" id="PTHR23513">
    <property type="entry name" value="INTEGRAL MEMBRANE EFFLUX PROTEIN-RELATED"/>
    <property type="match status" value="1"/>
</dbReference>
<keyword evidence="2" id="KW-1003">Cell membrane</keyword>
<feature type="transmembrane region" description="Helical" evidence="6">
    <location>
        <begin position="319"/>
        <end position="335"/>
    </location>
</feature>
<dbReference type="STRING" id="717606.PaecuDRAFT_3741"/>
<evidence type="ECO:0000313" key="8">
    <source>
        <dbReference type="Proteomes" id="UP000005387"/>
    </source>
</evidence>
<feature type="transmembrane region" description="Helical" evidence="6">
    <location>
        <begin position="294"/>
        <end position="313"/>
    </location>
</feature>
<feature type="transmembrane region" description="Helical" evidence="6">
    <location>
        <begin position="381"/>
        <end position="399"/>
    </location>
</feature>
<proteinExistence type="predicted"/>
<dbReference type="InterPro" id="IPR036259">
    <property type="entry name" value="MFS_trans_sf"/>
</dbReference>
<dbReference type="OrthoDB" id="9775268at2"/>
<dbReference type="RefSeq" id="WP_006039727.1">
    <property type="nucleotide sequence ID" value="NZ_AEDD01000010.1"/>
</dbReference>
<protein>
    <submittedName>
        <fullName evidence="7">Major facilitator superfamily MFS_1</fullName>
    </submittedName>
</protein>
<dbReference type="PRINTS" id="PR01988">
    <property type="entry name" value="EXPORTERBACE"/>
</dbReference>
<sequence>MLVRRYAEQFAINKELGKFIAASLASSTGAGMQFIGMSLLLYSMTQSAASIGWLLLVHSIAGILLSPWMGVFIDRWSFKRLCVASDAIRALALGLIPLFAMQGDVPIGIIYATEFILAACDRFHWPSSMGLIRTIIPESQLMRANARLGIANQLGMLIGSAVGGILVAAFSAIIVIYINMFTFALSALLTFLIKGLYAINKSRDTVEKPSVKKDWVEGFMYMKSRPKVISLVIIQIFGYMTLYVCNTLLPVFTERELKVGAAGFGYIEAAWAIGAIVGSYMLVKLMERMKFVSFGRISMLLIGGSLIVFLTSAHLAQAMIGYLLLGFFVVSNRIHNETLIQLEIDVAFIGRVNSMMVMLISYISLVVYLGVGYLGDAISIRWIYLLMSVLVILSPLLEIRFSRARKPMHAQTASVQANAGE</sequence>
<feature type="transmembrane region" description="Helical" evidence="6">
    <location>
        <begin position="261"/>
        <end position="282"/>
    </location>
</feature>
<reference evidence="7 8" key="1">
    <citation type="submission" date="2010-07" db="EMBL/GenBank/DDBJ databases">
        <title>The draft genome of Paenibacillus curdlanolyticus YK9.</title>
        <authorList>
            <consortium name="US DOE Joint Genome Institute (JGI-PGF)"/>
            <person name="Lucas S."/>
            <person name="Copeland A."/>
            <person name="Lapidus A."/>
            <person name="Cheng J.-F."/>
            <person name="Bruce D."/>
            <person name="Goodwin L."/>
            <person name="Pitluck S."/>
            <person name="Land M.L."/>
            <person name="Hauser L."/>
            <person name="Chang Y.-J."/>
            <person name="Jeffries C."/>
            <person name="Anderson I.J."/>
            <person name="Johnson E."/>
            <person name="Loganathan U."/>
            <person name="Mulhopadhyay B."/>
            <person name="Kyrpides N."/>
            <person name="Woyke T.J."/>
        </authorList>
    </citation>
    <scope>NUCLEOTIDE SEQUENCE [LARGE SCALE GENOMIC DNA]</scope>
    <source>
        <strain evidence="7 8">YK9</strain>
    </source>
</reference>
<accession>E0ICX7</accession>
<evidence type="ECO:0000313" key="7">
    <source>
        <dbReference type="EMBL" id="EFM09692.1"/>
    </source>
</evidence>
<evidence type="ECO:0000256" key="1">
    <source>
        <dbReference type="ARBA" id="ARBA00004651"/>
    </source>
</evidence>
<dbReference type="Gene3D" id="1.20.1250.20">
    <property type="entry name" value="MFS general substrate transporter like domains"/>
    <property type="match status" value="1"/>
</dbReference>
<feature type="transmembrane region" description="Helical" evidence="6">
    <location>
        <begin position="174"/>
        <end position="193"/>
    </location>
</feature>
<dbReference type="eggNOG" id="COG2814">
    <property type="taxonomic scope" value="Bacteria"/>
</dbReference>
<dbReference type="GO" id="GO:0022857">
    <property type="term" value="F:transmembrane transporter activity"/>
    <property type="evidence" value="ECO:0007669"/>
    <property type="project" value="InterPro"/>
</dbReference>
<evidence type="ECO:0000256" key="4">
    <source>
        <dbReference type="ARBA" id="ARBA00022989"/>
    </source>
</evidence>